<evidence type="ECO:0000313" key="2">
    <source>
        <dbReference type="Proteomes" id="UP000053097"/>
    </source>
</evidence>
<evidence type="ECO:0000313" key="1">
    <source>
        <dbReference type="EMBL" id="EZA61367.1"/>
    </source>
</evidence>
<dbReference type="AlphaFoldDB" id="A0A026WZ98"/>
<reference evidence="1 2" key="1">
    <citation type="journal article" date="2014" name="Curr. Biol.">
        <title>The genome of the clonal raider ant Cerapachys biroi.</title>
        <authorList>
            <person name="Oxley P.R."/>
            <person name="Ji L."/>
            <person name="Fetter-Pruneda I."/>
            <person name="McKenzie S.K."/>
            <person name="Li C."/>
            <person name="Hu H."/>
            <person name="Zhang G."/>
            <person name="Kronauer D.J."/>
        </authorList>
    </citation>
    <scope>NUCLEOTIDE SEQUENCE [LARGE SCALE GENOMIC DNA]</scope>
</reference>
<gene>
    <name evidence="1" type="ORF">X777_12074</name>
</gene>
<sequence length="63" mass="7101">MAAKAAKRAPNKKGGYLMPEPLPAGEILTNISKGHVINLLFAIMWKSRRSIPLWAYWCKQNGY</sequence>
<dbReference type="EMBL" id="KK107061">
    <property type="protein sequence ID" value="EZA61367.1"/>
    <property type="molecule type" value="Genomic_DNA"/>
</dbReference>
<dbReference type="Proteomes" id="UP000053097">
    <property type="component" value="Unassembled WGS sequence"/>
</dbReference>
<accession>A0A026WZ98</accession>
<keyword evidence="2" id="KW-1185">Reference proteome</keyword>
<proteinExistence type="predicted"/>
<organism evidence="1 2">
    <name type="scientific">Ooceraea biroi</name>
    <name type="common">Clonal raider ant</name>
    <name type="synonym">Cerapachys biroi</name>
    <dbReference type="NCBI Taxonomy" id="2015173"/>
    <lineage>
        <taxon>Eukaryota</taxon>
        <taxon>Metazoa</taxon>
        <taxon>Ecdysozoa</taxon>
        <taxon>Arthropoda</taxon>
        <taxon>Hexapoda</taxon>
        <taxon>Insecta</taxon>
        <taxon>Pterygota</taxon>
        <taxon>Neoptera</taxon>
        <taxon>Endopterygota</taxon>
        <taxon>Hymenoptera</taxon>
        <taxon>Apocrita</taxon>
        <taxon>Aculeata</taxon>
        <taxon>Formicoidea</taxon>
        <taxon>Formicidae</taxon>
        <taxon>Dorylinae</taxon>
        <taxon>Ooceraea</taxon>
    </lineage>
</organism>
<protein>
    <submittedName>
        <fullName evidence="1">Uncharacterized protein</fullName>
    </submittedName>
</protein>
<name>A0A026WZ98_OOCBI</name>